<keyword evidence="2" id="KW-0732">Signal</keyword>
<evidence type="ECO:0000256" key="1">
    <source>
        <dbReference type="SAM" id="MobiDB-lite"/>
    </source>
</evidence>
<evidence type="ECO:0000313" key="4">
    <source>
        <dbReference type="Proteomes" id="UP001390339"/>
    </source>
</evidence>
<feature type="chain" id="PRO_5045045772" evidence="2">
    <location>
        <begin position="20"/>
        <end position="246"/>
    </location>
</feature>
<gene>
    <name evidence="3" type="ORF">PGQ11_002264</name>
</gene>
<reference evidence="3 4" key="1">
    <citation type="journal article" date="2024" name="IMA Fungus">
        <title>Apiospora arundinis, a panoply of carbohydrate-active enzymes and secondary metabolites.</title>
        <authorList>
            <person name="Sorensen T."/>
            <person name="Petersen C."/>
            <person name="Muurmann A.T."/>
            <person name="Christiansen J.V."/>
            <person name="Brundto M.L."/>
            <person name="Overgaard C.K."/>
            <person name="Boysen A.T."/>
            <person name="Wollenberg R.D."/>
            <person name="Larsen T.O."/>
            <person name="Sorensen J.L."/>
            <person name="Nielsen K.L."/>
            <person name="Sondergaard T.E."/>
        </authorList>
    </citation>
    <scope>NUCLEOTIDE SEQUENCE [LARGE SCALE GENOMIC DNA]</scope>
    <source>
        <strain evidence="3 4">AAU 773</strain>
    </source>
</reference>
<evidence type="ECO:0000256" key="2">
    <source>
        <dbReference type="SAM" id="SignalP"/>
    </source>
</evidence>
<comment type="caution">
    <text evidence="3">The sequence shown here is derived from an EMBL/GenBank/DDBJ whole genome shotgun (WGS) entry which is preliminary data.</text>
</comment>
<name>A0ABR2JHN6_9PEZI</name>
<feature type="signal peptide" evidence="2">
    <location>
        <begin position="1"/>
        <end position="19"/>
    </location>
</feature>
<dbReference type="Proteomes" id="UP001390339">
    <property type="component" value="Unassembled WGS sequence"/>
</dbReference>
<protein>
    <submittedName>
        <fullName evidence="3">Uncharacterized protein</fullName>
    </submittedName>
</protein>
<feature type="region of interest" description="Disordered" evidence="1">
    <location>
        <begin position="224"/>
        <end position="246"/>
    </location>
</feature>
<dbReference type="EMBL" id="JAPCWZ010000002">
    <property type="protein sequence ID" value="KAK8877318.1"/>
    <property type="molecule type" value="Genomic_DNA"/>
</dbReference>
<keyword evidence="4" id="KW-1185">Reference proteome</keyword>
<sequence>MAILMFALFLLAFLQHALALKPYGGLPPYPLPYGNSNSTMQPTATGHHRPLVSTTGIPNLHNDTMIDTALPSFSYSPDCIYAGKWSPHTFVQCLSDSEAVRGKVKYTISASGTGQEPSSWAKAIFDNVHKGPCNVAWTAPWQDSNGPFIDSTNNATYNYVIDGWSRRIMQLHGFTMSFFYTSWDSNNCHDVVRDAIKIATCPGVSVANGLACRKKGYYGDNSLPSGSPTYNHPDIDDYDDNDAGPP</sequence>
<evidence type="ECO:0000313" key="3">
    <source>
        <dbReference type="EMBL" id="KAK8877318.1"/>
    </source>
</evidence>
<organism evidence="3 4">
    <name type="scientific">Apiospora arundinis</name>
    <dbReference type="NCBI Taxonomy" id="335852"/>
    <lineage>
        <taxon>Eukaryota</taxon>
        <taxon>Fungi</taxon>
        <taxon>Dikarya</taxon>
        <taxon>Ascomycota</taxon>
        <taxon>Pezizomycotina</taxon>
        <taxon>Sordariomycetes</taxon>
        <taxon>Xylariomycetidae</taxon>
        <taxon>Amphisphaeriales</taxon>
        <taxon>Apiosporaceae</taxon>
        <taxon>Apiospora</taxon>
    </lineage>
</organism>
<proteinExistence type="predicted"/>
<accession>A0ABR2JHN6</accession>
<feature type="compositionally biased region" description="Acidic residues" evidence="1">
    <location>
        <begin position="236"/>
        <end position="246"/>
    </location>
</feature>